<dbReference type="Proteomes" id="UP001227268">
    <property type="component" value="Unassembled WGS sequence"/>
</dbReference>
<proteinExistence type="predicted"/>
<evidence type="ECO:0000313" key="1">
    <source>
        <dbReference type="EMBL" id="KAJ9094064.1"/>
    </source>
</evidence>
<name>A0ACC2V4Z7_9TREE</name>
<dbReference type="EMBL" id="JASBWT010000027">
    <property type="protein sequence ID" value="KAJ9094064.1"/>
    <property type="molecule type" value="Genomic_DNA"/>
</dbReference>
<comment type="caution">
    <text evidence="1">The sequence shown here is derived from an EMBL/GenBank/DDBJ whole genome shotgun (WGS) entry which is preliminary data.</text>
</comment>
<keyword evidence="2" id="KW-1185">Reference proteome</keyword>
<protein>
    <submittedName>
        <fullName evidence="1">Uncharacterized protein</fullName>
    </submittedName>
</protein>
<sequence>MNSDAHGNLCIYPSTMASGRPGWVHHFEQQLEDHPSAKSYPFASVDPSGSPRVRYVVHRALTPESSFLIFTTDTRMGKCTHLAADGRCEASFWMEDSGVQFRVAGEALVVPNDADVNADSQKAIEEAVQKDVVRAVGEEKKANYWVKERERNWTKGISGHLRATFARPTPGTPLDKVDRKPQEWTETMKPEGETDEQKQEAASAKANFTLVAIAPHTVEMLELKAVPNRRTVWTRPEQAGGDWTVQAVVP</sequence>
<organism evidence="1 2">
    <name type="scientific">Naganishia friedmannii</name>
    <dbReference type="NCBI Taxonomy" id="89922"/>
    <lineage>
        <taxon>Eukaryota</taxon>
        <taxon>Fungi</taxon>
        <taxon>Dikarya</taxon>
        <taxon>Basidiomycota</taxon>
        <taxon>Agaricomycotina</taxon>
        <taxon>Tremellomycetes</taxon>
        <taxon>Filobasidiales</taxon>
        <taxon>Filobasidiaceae</taxon>
        <taxon>Naganishia</taxon>
    </lineage>
</organism>
<reference evidence="1" key="1">
    <citation type="submission" date="2023-04" db="EMBL/GenBank/DDBJ databases">
        <title>Draft Genome sequencing of Naganishia species isolated from polar environments using Oxford Nanopore Technology.</title>
        <authorList>
            <person name="Leo P."/>
            <person name="Venkateswaran K."/>
        </authorList>
    </citation>
    <scope>NUCLEOTIDE SEQUENCE</scope>
    <source>
        <strain evidence="1">MNA-CCFEE 5423</strain>
    </source>
</reference>
<evidence type="ECO:0000313" key="2">
    <source>
        <dbReference type="Proteomes" id="UP001227268"/>
    </source>
</evidence>
<accession>A0ACC2V4Z7</accession>
<gene>
    <name evidence="1" type="ORF">QFC21_006165</name>
</gene>